<comment type="caution">
    <text evidence="1">The sequence shown here is derived from an EMBL/GenBank/DDBJ whole genome shotgun (WGS) entry which is preliminary data.</text>
</comment>
<evidence type="ECO:0000313" key="1">
    <source>
        <dbReference type="EMBL" id="GAG61546.1"/>
    </source>
</evidence>
<gene>
    <name evidence="1" type="ORF">S01H4_20113</name>
</gene>
<sequence length="45" mass="5239">MDELMIKLARKMAGQLEKFLRSCKKEGDVTIDDVLKRLESLKKET</sequence>
<reference evidence="1" key="1">
    <citation type="journal article" date="2014" name="Front. Microbiol.">
        <title>High frequency of phylogenetically diverse reductive dehalogenase-homologous genes in deep subseafloor sedimentary metagenomes.</title>
        <authorList>
            <person name="Kawai M."/>
            <person name="Futagami T."/>
            <person name="Toyoda A."/>
            <person name="Takaki Y."/>
            <person name="Nishi S."/>
            <person name="Hori S."/>
            <person name="Arai W."/>
            <person name="Tsubouchi T."/>
            <person name="Morono Y."/>
            <person name="Uchiyama I."/>
            <person name="Ito T."/>
            <person name="Fujiyama A."/>
            <person name="Inagaki F."/>
            <person name="Takami H."/>
        </authorList>
    </citation>
    <scope>NUCLEOTIDE SEQUENCE</scope>
    <source>
        <strain evidence="1">Expedition CK06-06</strain>
    </source>
</reference>
<protein>
    <submittedName>
        <fullName evidence="1">Uncharacterized protein</fullName>
    </submittedName>
</protein>
<name>X1ANU3_9ZZZZ</name>
<accession>X1ANU3</accession>
<organism evidence="1">
    <name type="scientific">marine sediment metagenome</name>
    <dbReference type="NCBI Taxonomy" id="412755"/>
    <lineage>
        <taxon>unclassified sequences</taxon>
        <taxon>metagenomes</taxon>
        <taxon>ecological metagenomes</taxon>
    </lineage>
</organism>
<dbReference type="EMBL" id="BART01009020">
    <property type="protein sequence ID" value="GAG61546.1"/>
    <property type="molecule type" value="Genomic_DNA"/>
</dbReference>
<dbReference type="AlphaFoldDB" id="X1ANU3"/>
<proteinExistence type="predicted"/>